<evidence type="ECO:0000313" key="1">
    <source>
        <dbReference type="EMBL" id="GKV34396.1"/>
    </source>
</evidence>
<evidence type="ECO:0008006" key="3">
    <source>
        <dbReference type="Google" id="ProtNLM"/>
    </source>
</evidence>
<keyword evidence="2" id="KW-1185">Reference proteome</keyword>
<protein>
    <recommendedName>
        <fullName evidence="3">Retrovirus-related Pol polyprotein from transposon RE2</fullName>
    </recommendedName>
</protein>
<dbReference type="Proteomes" id="UP001054252">
    <property type="component" value="Unassembled WGS sequence"/>
</dbReference>
<dbReference type="AlphaFoldDB" id="A0AAV5LAX6"/>
<evidence type="ECO:0000313" key="2">
    <source>
        <dbReference type="Proteomes" id="UP001054252"/>
    </source>
</evidence>
<gene>
    <name evidence="1" type="ORF">SLEP1_g42771</name>
</gene>
<reference evidence="1 2" key="1">
    <citation type="journal article" date="2021" name="Commun. Biol.">
        <title>The genome of Shorea leprosula (Dipterocarpaceae) highlights the ecological relevance of drought in aseasonal tropical rainforests.</title>
        <authorList>
            <person name="Ng K.K.S."/>
            <person name="Kobayashi M.J."/>
            <person name="Fawcett J.A."/>
            <person name="Hatakeyama M."/>
            <person name="Paape T."/>
            <person name="Ng C.H."/>
            <person name="Ang C.C."/>
            <person name="Tnah L.H."/>
            <person name="Lee C.T."/>
            <person name="Nishiyama T."/>
            <person name="Sese J."/>
            <person name="O'Brien M.J."/>
            <person name="Copetti D."/>
            <person name="Mohd Noor M.I."/>
            <person name="Ong R.C."/>
            <person name="Putra M."/>
            <person name="Sireger I.Z."/>
            <person name="Indrioko S."/>
            <person name="Kosugi Y."/>
            <person name="Izuno A."/>
            <person name="Isagi Y."/>
            <person name="Lee S.L."/>
            <person name="Shimizu K.K."/>
        </authorList>
    </citation>
    <scope>NUCLEOTIDE SEQUENCE [LARGE SCALE GENOMIC DNA]</scope>
    <source>
        <strain evidence="1">214</strain>
    </source>
</reference>
<comment type="caution">
    <text evidence="1">The sequence shown here is derived from an EMBL/GenBank/DDBJ whole genome shotgun (WGS) entry which is preliminary data.</text>
</comment>
<dbReference type="CDD" id="cd09272">
    <property type="entry name" value="RNase_HI_RT_Ty1"/>
    <property type="match status" value="1"/>
</dbReference>
<sequence>MADVKPISTPMAFAASSLNSISMAFSDGTDYRQVFMHCPTDTHWQVTKHVLRYLKRTSCHSLLLCPQSSLLLHAFSDTDWVGDRATCVSTIGYIVFLGSNPISWHATKPKAVACSSTEAEYHALVATTFELLWVGNLLSELGVPVLASLGIFYDTSVPPISV</sequence>
<accession>A0AAV5LAX6</accession>
<organism evidence="1 2">
    <name type="scientific">Rubroshorea leprosula</name>
    <dbReference type="NCBI Taxonomy" id="152421"/>
    <lineage>
        <taxon>Eukaryota</taxon>
        <taxon>Viridiplantae</taxon>
        <taxon>Streptophyta</taxon>
        <taxon>Embryophyta</taxon>
        <taxon>Tracheophyta</taxon>
        <taxon>Spermatophyta</taxon>
        <taxon>Magnoliopsida</taxon>
        <taxon>eudicotyledons</taxon>
        <taxon>Gunneridae</taxon>
        <taxon>Pentapetalae</taxon>
        <taxon>rosids</taxon>
        <taxon>malvids</taxon>
        <taxon>Malvales</taxon>
        <taxon>Dipterocarpaceae</taxon>
        <taxon>Rubroshorea</taxon>
    </lineage>
</organism>
<dbReference type="PANTHER" id="PTHR11439:SF463">
    <property type="entry name" value="REVERSE TRANSCRIPTASE TY1_COPIA-TYPE DOMAIN-CONTAINING PROTEIN"/>
    <property type="match status" value="1"/>
</dbReference>
<proteinExistence type="predicted"/>
<name>A0AAV5LAX6_9ROSI</name>
<dbReference type="PANTHER" id="PTHR11439">
    <property type="entry name" value="GAG-POL-RELATED RETROTRANSPOSON"/>
    <property type="match status" value="1"/>
</dbReference>
<dbReference type="EMBL" id="BPVZ01000105">
    <property type="protein sequence ID" value="GKV34396.1"/>
    <property type="molecule type" value="Genomic_DNA"/>
</dbReference>